<dbReference type="AlphaFoldDB" id="A0AAW8M1J5"/>
<name>A0AAW8M1J5_AGRTU</name>
<dbReference type="EMBL" id="JAVDSW010000006">
    <property type="protein sequence ID" value="MDR6704874.1"/>
    <property type="molecule type" value="Genomic_DNA"/>
</dbReference>
<organism evidence="1 2">
    <name type="scientific">Agrobacterium tumefaciens</name>
    <dbReference type="NCBI Taxonomy" id="358"/>
    <lineage>
        <taxon>Bacteria</taxon>
        <taxon>Pseudomonadati</taxon>
        <taxon>Pseudomonadota</taxon>
        <taxon>Alphaproteobacteria</taxon>
        <taxon>Hyphomicrobiales</taxon>
        <taxon>Rhizobiaceae</taxon>
        <taxon>Rhizobium/Agrobacterium group</taxon>
        <taxon>Agrobacterium</taxon>
        <taxon>Agrobacterium tumefaciens complex</taxon>
    </lineage>
</organism>
<protein>
    <submittedName>
        <fullName evidence="1">Uncharacterized protein</fullName>
    </submittedName>
</protein>
<dbReference type="Proteomes" id="UP001265315">
    <property type="component" value="Unassembled WGS sequence"/>
</dbReference>
<sequence>MTAIADLIFEDICNTARLSASVRKAFWQFERGPVPGIIMGLYQLGRRQSPISVLKPSIGSWPAALSTAKTGWAPLV</sequence>
<comment type="caution">
    <text evidence="1">The sequence shown here is derived from an EMBL/GenBank/DDBJ whole genome shotgun (WGS) entry which is preliminary data.</text>
</comment>
<reference evidence="1" key="1">
    <citation type="submission" date="2023-07" db="EMBL/GenBank/DDBJ databases">
        <title>Sorghum-associated microbial communities from plants grown in Nebraska, USA.</title>
        <authorList>
            <person name="Schachtman D."/>
        </authorList>
    </citation>
    <scope>NUCLEOTIDE SEQUENCE</scope>
    <source>
        <strain evidence="1">1457</strain>
    </source>
</reference>
<evidence type="ECO:0000313" key="2">
    <source>
        <dbReference type="Proteomes" id="UP001265315"/>
    </source>
</evidence>
<accession>A0AAW8M1J5</accession>
<proteinExistence type="predicted"/>
<gene>
    <name evidence="1" type="ORF">J2W61_004749</name>
</gene>
<evidence type="ECO:0000313" key="1">
    <source>
        <dbReference type="EMBL" id="MDR6704874.1"/>
    </source>
</evidence>